<name>A0ABU1AGV9_9BACT</name>
<evidence type="ECO:0000313" key="4">
    <source>
        <dbReference type="Proteomes" id="UP001243717"/>
    </source>
</evidence>
<dbReference type="SUPFAM" id="SSF69304">
    <property type="entry name" value="Tricorn protease N-terminal domain"/>
    <property type="match status" value="1"/>
</dbReference>
<dbReference type="InterPro" id="IPR011042">
    <property type="entry name" value="6-blade_b-propeller_TolB-like"/>
</dbReference>
<proteinExistence type="inferred from homology"/>
<keyword evidence="2" id="KW-0732">Signal</keyword>
<comment type="caution">
    <text evidence="3">The sequence shown here is derived from an EMBL/GenBank/DDBJ whole genome shotgun (WGS) entry which is preliminary data.</text>
</comment>
<dbReference type="Pfam" id="PF07676">
    <property type="entry name" value="PD40"/>
    <property type="match status" value="3"/>
</dbReference>
<dbReference type="PANTHER" id="PTHR36842:SF1">
    <property type="entry name" value="PROTEIN TOLB"/>
    <property type="match status" value="1"/>
</dbReference>
<protein>
    <recommendedName>
        <fullName evidence="5">Biopolymer transporter Tol</fullName>
    </recommendedName>
</protein>
<accession>A0ABU1AGV9</accession>
<evidence type="ECO:0008006" key="5">
    <source>
        <dbReference type="Google" id="ProtNLM"/>
    </source>
</evidence>
<dbReference type="EMBL" id="JARXIC010000008">
    <property type="protein sequence ID" value="MDQ8194064.1"/>
    <property type="molecule type" value="Genomic_DNA"/>
</dbReference>
<feature type="signal peptide" evidence="2">
    <location>
        <begin position="1"/>
        <end position="20"/>
    </location>
</feature>
<dbReference type="InterPro" id="IPR011659">
    <property type="entry name" value="WD40"/>
</dbReference>
<sequence length="397" mass="43042">MRFIALFILTFFSLSLAPQAAFSETIQLQDLVRDGEGQLALVINSSDASISTLARRAFNLHGGYVVTSGENAAFVIKIEPAGASSVLLTVGSGQPYTEQLRRTVSGTDLQNAVLRSCDLVVEATLQTKGFFAGRLAFVGKQRGISEIYTSDLLFSRVRPLTRDRSLVTGPKWAPDGRHLVYTTYFKSGFPDIYMLDINTGRKTPIATFKGLNTGAVFSPDGRQIAMALSGTGNSEIHVTDSRGKNARRLTTNKSLEASPSWSPDGRRLVYTSDAPGKPQLYEISSTGGPARRLPTNISNYCSEPVWNPVDENLIAFTAVVSGGFQIALYDAKARSSKILTKGPSSLEPAWLRDGRHLVFTQRNSASTRLMLLDTLTGKVSPLHKPAFGDASSASYVY</sequence>
<evidence type="ECO:0000313" key="3">
    <source>
        <dbReference type="EMBL" id="MDQ8194064.1"/>
    </source>
</evidence>
<organism evidence="3 4">
    <name type="scientific">Thalassobacterium sedimentorum</name>
    <dbReference type="NCBI Taxonomy" id="3041258"/>
    <lineage>
        <taxon>Bacteria</taxon>
        <taxon>Pseudomonadati</taxon>
        <taxon>Verrucomicrobiota</taxon>
        <taxon>Opitutia</taxon>
        <taxon>Puniceicoccales</taxon>
        <taxon>Coraliomargaritaceae</taxon>
        <taxon>Thalassobacterium</taxon>
    </lineage>
</organism>
<evidence type="ECO:0000256" key="2">
    <source>
        <dbReference type="SAM" id="SignalP"/>
    </source>
</evidence>
<feature type="chain" id="PRO_5046982452" description="Biopolymer transporter Tol" evidence="2">
    <location>
        <begin position="21"/>
        <end position="397"/>
    </location>
</feature>
<comment type="similarity">
    <text evidence="1">Belongs to the TolB family.</text>
</comment>
<dbReference type="Proteomes" id="UP001243717">
    <property type="component" value="Unassembled WGS sequence"/>
</dbReference>
<evidence type="ECO:0000256" key="1">
    <source>
        <dbReference type="ARBA" id="ARBA00009820"/>
    </source>
</evidence>
<gene>
    <name evidence="3" type="ORF">QEH59_06490</name>
</gene>
<dbReference type="PANTHER" id="PTHR36842">
    <property type="entry name" value="PROTEIN TOLB HOMOLOG"/>
    <property type="match status" value="1"/>
</dbReference>
<dbReference type="RefSeq" id="WP_308984547.1">
    <property type="nucleotide sequence ID" value="NZ_JARXIC010000008.1"/>
</dbReference>
<dbReference type="Gene3D" id="2.120.10.30">
    <property type="entry name" value="TolB, C-terminal domain"/>
    <property type="match status" value="1"/>
</dbReference>
<keyword evidence="4" id="KW-1185">Reference proteome</keyword>
<reference evidence="3 4" key="1">
    <citation type="submission" date="2023-04" db="EMBL/GenBank/DDBJ databases">
        <title>A novel bacteria isolated from coastal sediment.</title>
        <authorList>
            <person name="Liu X.-J."/>
            <person name="Du Z.-J."/>
        </authorList>
    </citation>
    <scope>NUCLEOTIDE SEQUENCE [LARGE SCALE GENOMIC DNA]</scope>
    <source>
        <strain evidence="3 4">SDUM461004</strain>
    </source>
</reference>